<comment type="caution">
    <text evidence="1">The sequence shown here is derived from an EMBL/GenBank/DDBJ whole genome shotgun (WGS) entry which is preliminary data.</text>
</comment>
<dbReference type="Gene3D" id="3.80.10.10">
    <property type="entry name" value="Ribonuclease Inhibitor"/>
    <property type="match status" value="2"/>
</dbReference>
<dbReference type="OrthoDB" id="550575at2759"/>
<protein>
    <recommendedName>
        <fullName evidence="3">F-box domain-containing protein</fullName>
    </recommendedName>
</protein>
<organism evidence="1 2">
    <name type="scientific">Glomus cerebriforme</name>
    <dbReference type="NCBI Taxonomy" id="658196"/>
    <lineage>
        <taxon>Eukaryota</taxon>
        <taxon>Fungi</taxon>
        <taxon>Fungi incertae sedis</taxon>
        <taxon>Mucoromycota</taxon>
        <taxon>Glomeromycotina</taxon>
        <taxon>Glomeromycetes</taxon>
        <taxon>Glomerales</taxon>
        <taxon>Glomeraceae</taxon>
        <taxon>Glomus</taxon>
    </lineage>
</organism>
<proteinExistence type="predicted"/>
<evidence type="ECO:0000313" key="1">
    <source>
        <dbReference type="EMBL" id="RIA87716.1"/>
    </source>
</evidence>
<gene>
    <name evidence="1" type="ORF">C1645_827388</name>
</gene>
<dbReference type="InterPro" id="IPR032675">
    <property type="entry name" value="LRR_dom_sf"/>
</dbReference>
<dbReference type="InterPro" id="IPR036047">
    <property type="entry name" value="F-box-like_dom_sf"/>
</dbReference>
<sequence length="474" mass="55224">MSQLTADCLNKILEYLKDDMFTLHSCLLVNRLWCEVSVRFFWRNNYDHSTSNFVTLIACLPVESKEILSKNGIIISIPTSKLPIFNYASFCKVLLVDQVYYKLKQILKNQKSISSQNLSNNMYILTKEIFKLYMSQIGSLKELIFQEYLDTNFYSYPEAKDCLKNLSKLTCSSNISSEFFYQLSQICHNISSLDLSVEKVISNGLTDLISVQKNLKYLNINHYTNGDLKDIISSLANPNKINKLVLYTLQHTLLSFITKFTDLQELGLFLNYYRCFKDFEKLQYAIFPKLQILKIRSASSKYELLIKFLENNGDNLKECHIDNYRNRNRNSNSLNLAIAKFCPNLQKLSTGFKSSELETLKIVYNSCQYLESINIWCGGEYLSEKEALEAFVKYSHKNVYEIILYHVYSTRSKLLPEELESFFISWTNRVPQKLLSLIIINNYNNSLDINAENMKIINKYINLGVIKKFKKIIL</sequence>
<evidence type="ECO:0000313" key="2">
    <source>
        <dbReference type="Proteomes" id="UP000265703"/>
    </source>
</evidence>
<accession>A0A397SSZ1</accession>
<evidence type="ECO:0008006" key="3">
    <source>
        <dbReference type="Google" id="ProtNLM"/>
    </source>
</evidence>
<keyword evidence="2" id="KW-1185">Reference proteome</keyword>
<dbReference type="SUPFAM" id="SSF52047">
    <property type="entry name" value="RNI-like"/>
    <property type="match status" value="1"/>
</dbReference>
<reference evidence="1 2" key="1">
    <citation type="submission" date="2018-06" db="EMBL/GenBank/DDBJ databases">
        <title>Comparative genomics reveals the genomic features of Rhizophagus irregularis, R. cerebriforme, R. diaphanum and Gigaspora rosea, and their symbiotic lifestyle signature.</title>
        <authorList>
            <person name="Morin E."/>
            <person name="San Clemente H."/>
            <person name="Chen E.C.H."/>
            <person name="De La Providencia I."/>
            <person name="Hainaut M."/>
            <person name="Kuo A."/>
            <person name="Kohler A."/>
            <person name="Murat C."/>
            <person name="Tang N."/>
            <person name="Roy S."/>
            <person name="Loubradou J."/>
            <person name="Henrissat B."/>
            <person name="Grigoriev I.V."/>
            <person name="Corradi N."/>
            <person name="Roux C."/>
            <person name="Martin F.M."/>
        </authorList>
    </citation>
    <scope>NUCLEOTIDE SEQUENCE [LARGE SCALE GENOMIC DNA]</scope>
    <source>
        <strain evidence="1 2">DAOM 227022</strain>
    </source>
</reference>
<dbReference type="EMBL" id="QKYT01000296">
    <property type="protein sequence ID" value="RIA87716.1"/>
    <property type="molecule type" value="Genomic_DNA"/>
</dbReference>
<name>A0A397SSZ1_9GLOM</name>
<dbReference type="AlphaFoldDB" id="A0A397SSZ1"/>
<dbReference type="SUPFAM" id="SSF81383">
    <property type="entry name" value="F-box domain"/>
    <property type="match status" value="1"/>
</dbReference>
<dbReference type="Proteomes" id="UP000265703">
    <property type="component" value="Unassembled WGS sequence"/>
</dbReference>